<dbReference type="EMBL" id="CP054698">
    <property type="protein sequence ID" value="QMS87003.1"/>
    <property type="molecule type" value="Genomic_DNA"/>
</dbReference>
<sequence length="96" mass="11220">MKWTLEEAQKQLPSIINATSQEPQLIYTEEELVAAILDPELFREFLNWRQKATKTSLSQVFKELQQLCTEEDYSLEIPLRSDRNNPFIEDGDESSL</sequence>
<name>A0A7D7QQB4_9NOSO</name>
<dbReference type="AlphaFoldDB" id="A0A7D7QQB4"/>
<evidence type="ECO:0000313" key="2">
    <source>
        <dbReference type="Proteomes" id="UP000514713"/>
    </source>
</evidence>
<protein>
    <submittedName>
        <fullName evidence="1">Prevent-host-death protein</fullName>
    </submittedName>
</protein>
<evidence type="ECO:0000313" key="1">
    <source>
        <dbReference type="EMBL" id="QMS87003.1"/>
    </source>
</evidence>
<accession>A0A7D7QQB4</accession>
<dbReference type="Proteomes" id="UP000514713">
    <property type="component" value="Chromosome"/>
</dbReference>
<keyword evidence="2" id="KW-1185">Reference proteome</keyword>
<dbReference type="KEGG" id="ned:HUN01_05220"/>
<organism evidence="1 2">
    <name type="scientific">Nostoc edaphicum CCNP1411</name>
    <dbReference type="NCBI Taxonomy" id="1472755"/>
    <lineage>
        <taxon>Bacteria</taxon>
        <taxon>Bacillati</taxon>
        <taxon>Cyanobacteriota</taxon>
        <taxon>Cyanophyceae</taxon>
        <taxon>Nostocales</taxon>
        <taxon>Nostocaceae</taxon>
        <taxon>Nostoc</taxon>
    </lineage>
</organism>
<gene>
    <name evidence="1" type="ORF">HUN01_05220</name>
</gene>
<proteinExistence type="predicted"/>
<dbReference type="RefSeq" id="WP_181930376.1">
    <property type="nucleotide sequence ID" value="NZ_CP054698.1"/>
</dbReference>
<reference evidence="2" key="1">
    <citation type="submission" date="2020-06" db="EMBL/GenBank/DDBJ databases">
        <title>Nostoc edaphicum CCNP1411 genome.</title>
        <authorList>
            <person name="Fidor A."/>
            <person name="Grabski M."/>
            <person name="Gawor J."/>
            <person name="Gromadka R."/>
            <person name="Wegrzyn G."/>
            <person name="Mazur-Marzec H."/>
        </authorList>
    </citation>
    <scope>NUCLEOTIDE SEQUENCE [LARGE SCALE GENOMIC DNA]</scope>
    <source>
        <strain evidence="2">CCNP1411</strain>
    </source>
</reference>